<dbReference type="CDD" id="cd04056">
    <property type="entry name" value="Peptidases_S53"/>
    <property type="match status" value="1"/>
</dbReference>
<dbReference type="FunFam" id="3.40.50.200:FF:000015">
    <property type="entry name" value="Tripeptidyl peptidase A"/>
    <property type="match status" value="1"/>
</dbReference>
<dbReference type="GO" id="GO:0004252">
    <property type="term" value="F:serine-type endopeptidase activity"/>
    <property type="evidence" value="ECO:0007669"/>
    <property type="project" value="UniProtKB-UniRule"/>
</dbReference>
<feature type="binding site" evidence="15">
    <location>
        <position position="609"/>
    </location>
    <ligand>
        <name>Ca(2+)</name>
        <dbReference type="ChEBI" id="CHEBI:29108"/>
    </ligand>
</feature>
<dbReference type="GO" id="GO:0006508">
    <property type="term" value="P:proteolysis"/>
    <property type="evidence" value="ECO:0007669"/>
    <property type="project" value="UniProtKB-KW"/>
</dbReference>
<comment type="cofactor">
    <cofactor evidence="15">
        <name>Ca(2+)</name>
        <dbReference type="ChEBI" id="CHEBI:29108"/>
    </cofactor>
    <text evidence="15">Binds 1 Ca(2+) ion per subunit.</text>
</comment>
<evidence type="ECO:0000256" key="13">
    <source>
        <dbReference type="ARBA" id="ARBA00023145"/>
    </source>
</evidence>
<feature type="signal peptide" evidence="16">
    <location>
        <begin position="1"/>
        <end position="21"/>
    </location>
</feature>
<evidence type="ECO:0000256" key="8">
    <source>
        <dbReference type="ARBA" id="ARBA00022729"/>
    </source>
</evidence>
<dbReference type="GO" id="GO:0008240">
    <property type="term" value="F:tripeptidyl-peptidase activity"/>
    <property type="evidence" value="ECO:0007669"/>
    <property type="project" value="UniProtKB-EC"/>
</dbReference>
<keyword evidence="14" id="KW-0325">Glycoprotein</keyword>
<evidence type="ECO:0000256" key="9">
    <source>
        <dbReference type="ARBA" id="ARBA00022801"/>
    </source>
</evidence>
<name>A0AAJ0B2W8_9PEZI</name>
<keyword evidence="12" id="KW-0843">Virulence</keyword>
<feature type="active site" description="Charge relay system" evidence="15">
    <location>
        <position position="303"/>
    </location>
</feature>
<protein>
    <recommendedName>
        <fullName evidence="4">tripeptidyl-peptidase II</fullName>
        <ecNumber evidence="4">3.4.14.10</ecNumber>
    </recommendedName>
</protein>
<evidence type="ECO:0000256" key="14">
    <source>
        <dbReference type="ARBA" id="ARBA00023180"/>
    </source>
</evidence>
<feature type="chain" id="PRO_5042597012" description="tripeptidyl-peptidase II" evidence="16">
    <location>
        <begin position="22"/>
        <end position="651"/>
    </location>
</feature>
<dbReference type="SMART" id="SM00944">
    <property type="entry name" value="Pro-kuma_activ"/>
    <property type="match status" value="1"/>
</dbReference>
<dbReference type="CDD" id="cd11377">
    <property type="entry name" value="Pro-peptidase_S53"/>
    <property type="match status" value="1"/>
</dbReference>
<dbReference type="SUPFAM" id="SSF52743">
    <property type="entry name" value="Subtilisin-like"/>
    <property type="match status" value="1"/>
</dbReference>
<evidence type="ECO:0000256" key="4">
    <source>
        <dbReference type="ARBA" id="ARBA00012462"/>
    </source>
</evidence>
<dbReference type="EMBL" id="MU839859">
    <property type="protein sequence ID" value="KAK1749388.1"/>
    <property type="molecule type" value="Genomic_DNA"/>
</dbReference>
<feature type="binding site" evidence="15">
    <location>
        <position position="610"/>
    </location>
    <ligand>
        <name>Ca(2+)</name>
        <dbReference type="ChEBI" id="CHEBI:29108"/>
    </ligand>
</feature>
<dbReference type="PANTHER" id="PTHR14218">
    <property type="entry name" value="PROTEASE S8 TRIPEPTIDYL PEPTIDASE I CLN2"/>
    <property type="match status" value="1"/>
</dbReference>
<dbReference type="InterPro" id="IPR036852">
    <property type="entry name" value="Peptidase_S8/S53_dom_sf"/>
</dbReference>
<evidence type="ECO:0000256" key="5">
    <source>
        <dbReference type="ARBA" id="ARBA00022525"/>
    </source>
</evidence>
<evidence type="ECO:0000259" key="17">
    <source>
        <dbReference type="PROSITE" id="PS51695"/>
    </source>
</evidence>
<keyword evidence="5" id="KW-0964">Secreted</keyword>
<dbReference type="GO" id="GO:0005576">
    <property type="term" value="C:extracellular region"/>
    <property type="evidence" value="ECO:0007669"/>
    <property type="project" value="UniProtKB-SubCell"/>
</dbReference>
<dbReference type="GO" id="GO:0046872">
    <property type="term" value="F:metal ion binding"/>
    <property type="evidence" value="ECO:0007669"/>
    <property type="project" value="UniProtKB-UniRule"/>
</dbReference>
<dbReference type="Pfam" id="PF09286">
    <property type="entry name" value="Pro-kuma_activ"/>
    <property type="match status" value="1"/>
</dbReference>
<evidence type="ECO:0000256" key="1">
    <source>
        <dbReference type="ARBA" id="ARBA00001910"/>
    </source>
</evidence>
<dbReference type="InterPro" id="IPR030400">
    <property type="entry name" value="Sedolisin_dom"/>
</dbReference>
<keyword evidence="9 15" id="KW-0378">Hydrolase</keyword>
<sequence length="651" mass="70617">MPPFRGSVLFLIICYLSSALALSHQNPTRSKLVLHEKRDAPPHGWTKRSRAHPAARLPLRIGLTQSNLHLAEEYMLDVSDPRSPNFGKHWTAERVANTFAPSREAVEGVVEWLVQSGIGPERHAFSPADIVLLVEGRNWILFNATVSEAESLFSTEYHYYEHRDKSRGYRIGCDEYHVPEKLRRHIDFAMPTIHLEGLRPVPNALVRRGAVRPPVEGLTGLGNCYELITIECLRALYHFGAGNTSAPGNQLGIPAWGSYLQPDDLALYFRNYTTQPIPNGTFPEFISVDGGLRWNSSLQIGREAGLDVQTAYSIIYPQGVRYYQVGDIDVGITGSFNTFLDALDGSYCTYLGGDAPYLDPVYPNPSPGGYSGPLQCGGAPGSNVLSFSYLQIEAALPASFQIRQCNEYMKLGLQGVSVLFASGDSGVANRYSSQSNNTCLTPRDVGDFIDSDGPRFSPSFPSNCPWVTTVGGTYLKSHNLSHGEIAVALPYAPNPKLDYYSGGGFSNVFPRASYQDSAVSSYLANFPPPYPSPDIYNSAGRAYPDISAMALNISVVIKGRVQVAGGTSASTPIVASIITLLNEARIAKGKGPIGFLNPTLYAHPEAFTDVTEGGNPGCGTAGFSAEKGWDPVTGLGTPNYPKLEEVFLALP</sequence>
<dbReference type="Gene3D" id="3.40.50.200">
    <property type="entry name" value="Peptidase S8/S53 domain"/>
    <property type="match status" value="1"/>
</dbReference>
<comment type="function">
    <text evidence="2">Secreted tripeptidyl-peptidase which degrades proteins at acidic pHs and is involved in virulence.</text>
</comment>
<feature type="domain" description="Peptidase S53" evidence="17">
    <location>
        <begin position="227"/>
        <end position="650"/>
    </location>
</feature>
<comment type="subcellular location">
    <subcellularLocation>
        <location evidence="3">Secreted</location>
        <location evidence="3">Extracellular space</location>
    </subcellularLocation>
</comment>
<dbReference type="PROSITE" id="PS51695">
    <property type="entry name" value="SEDOLISIN"/>
    <property type="match status" value="1"/>
</dbReference>
<keyword evidence="19" id="KW-1185">Reference proteome</keyword>
<dbReference type="Proteomes" id="UP001239445">
    <property type="component" value="Unassembled WGS sequence"/>
</dbReference>
<dbReference type="SUPFAM" id="SSF54897">
    <property type="entry name" value="Protease propeptides/inhibitors"/>
    <property type="match status" value="1"/>
</dbReference>
<feature type="binding site" evidence="15">
    <location>
        <position position="628"/>
    </location>
    <ligand>
        <name>Ca(2+)</name>
        <dbReference type="ChEBI" id="CHEBI:29108"/>
    </ligand>
</feature>
<keyword evidence="10 15" id="KW-0720">Serine protease</keyword>
<dbReference type="AlphaFoldDB" id="A0AAJ0B2W8"/>
<reference evidence="18" key="1">
    <citation type="submission" date="2023-06" db="EMBL/GenBank/DDBJ databases">
        <title>Genome-scale phylogeny and comparative genomics of the fungal order Sordariales.</title>
        <authorList>
            <consortium name="Lawrence Berkeley National Laboratory"/>
            <person name="Hensen N."/>
            <person name="Bonometti L."/>
            <person name="Westerberg I."/>
            <person name="Brannstrom I.O."/>
            <person name="Guillou S."/>
            <person name="Cros-Aarteil S."/>
            <person name="Calhoun S."/>
            <person name="Haridas S."/>
            <person name="Kuo A."/>
            <person name="Mondo S."/>
            <person name="Pangilinan J."/>
            <person name="Riley R."/>
            <person name="Labutti K."/>
            <person name="Andreopoulos B."/>
            <person name="Lipzen A."/>
            <person name="Chen C."/>
            <person name="Yanf M."/>
            <person name="Daum C."/>
            <person name="Ng V."/>
            <person name="Clum A."/>
            <person name="Steindorff A."/>
            <person name="Ohm R."/>
            <person name="Martin F."/>
            <person name="Silar P."/>
            <person name="Natvig D."/>
            <person name="Lalanne C."/>
            <person name="Gautier V."/>
            <person name="Ament-Velasquez S.L."/>
            <person name="Kruys A."/>
            <person name="Hutchinson M.I."/>
            <person name="Powell A.J."/>
            <person name="Barry K."/>
            <person name="Miller A.N."/>
            <person name="Grigoriev I.V."/>
            <person name="Debuchy R."/>
            <person name="Gladieux P."/>
            <person name="Thoren M.H."/>
            <person name="Johannesson H."/>
        </authorList>
    </citation>
    <scope>NUCLEOTIDE SEQUENCE</scope>
    <source>
        <strain evidence="18">PSN4</strain>
    </source>
</reference>
<evidence type="ECO:0000256" key="7">
    <source>
        <dbReference type="ARBA" id="ARBA00022723"/>
    </source>
</evidence>
<evidence type="ECO:0000256" key="6">
    <source>
        <dbReference type="ARBA" id="ARBA00022670"/>
    </source>
</evidence>
<organism evidence="18 19">
    <name type="scientific">Echria macrotheca</name>
    <dbReference type="NCBI Taxonomy" id="438768"/>
    <lineage>
        <taxon>Eukaryota</taxon>
        <taxon>Fungi</taxon>
        <taxon>Dikarya</taxon>
        <taxon>Ascomycota</taxon>
        <taxon>Pezizomycotina</taxon>
        <taxon>Sordariomycetes</taxon>
        <taxon>Sordariomycetidae</taxon>
        <taxon>Sordariales</taxon>
        <taxon>Schizotheciaceae</taxon>
        <taxon>Echria</taxon>
    </lineage>
</organism>
<evidence type="ECO:0000313" key="19">
    <source>
        <dbReference type="Proteomes" id="UP001239445"/>
    </source>
</evidence>
<dbReference type="InterPro" id="IPR050819">
    <property type="entry name" value="Tripeptidyl-peptidase_I"/>
</dbReference>
<dbReference type="InterPro" id="IPR015366">
    <property type="entry name" value="S53_propep"/>
</dbReference>
<dbReference type="EC" id="3.4.14.10" evidence="4"/>
<gene>
    <name evidence="18" type="ORF">QBC47DRAFT_426765</name>
</gene>
<dbReference type="PANTHER" id="PTHR14218:SF19">
    <property type="entry name" value="SERINE PROTEASE AORO, PUTATIVE (AFU_ORTHOLOGUE AFUA_6G10250)-RELATED"/>
    <property type="match status" value="1"/>
</dbReference>
<evidence type="ECO:0000256" key="3">
    <source>
        <dbReference type="ARBA" id="ARBA00004239"/>
    </source>
</evidence>
<proteinExistence type="predicted"/>
<evidence type="ECO:0000256" key="10">
    <source>
        <dbReference type="ARBA" id="ARBA00022825"/>
    </source>
</evidence>
<accession>A0AAJ0B2W8</accession>
<feature type="binding site" evidence="15">
    <location>
        <position position="630"/>
    </location>
    <ligand>
        <name>Ca(2+)</name>
        <dbReference type="ChEBI" id="CHEBI:29108"/>
    </ligand>
</feature>
<feature type="active site" description="Charge relay system" evidence="15">
    <location>
        <position position="568"/>
    </location>
</feature>
<comment type="catalytic activity">
    <reaction evidence="1">
        <text>Release of an N-terminal tripeptide from a polypeptide.</text>
        <dbReference type="EC" id="3.4.14.10"/>
    </reaction>
</comment>
<feature type="active site" description="Charge relay system" evidence="15">
    <location>
        <position position="307"/>
    </location>
</feature>
<keyword evidence="6 15" id="KW-0645">Protease</keyword>
<comment type="caution">
    <text evidence="18">The sequence shown here is derived from an EMBL/GenBank/DDBJ whole genome shotgun (WGS) entry which is preliminary data.</text>
</comment>
<evidence type="ECO:0000256" key="12">
    <source>
        <dbReference type="ARBA" id="ARBA00023026"/>
    </source>
</evidence>
<keyword evidence="11 15" id="KW-0106">Calcium</keyword>
<keyword evidence="8 16" id="KW-0732">Signal</keyword>
<keyword evidence="7 15" id="KW-0479">Metal-binding</keyword>
<evidence type="ECO:0000256" key="11">
    <source>
        <dbReference type="ARBA" id="ARBA00022837"/>
    </source>
</evidence>
<evidence type="ECO:0000256" key="16">
    <source>
        <dbReference type="SAM" id="SignalP"/>
    </source>
</evidence>
<evidence type="ECO:0000256" key="2">
    <source>
        <dbReference type="ARBA" id="ARBA00002451"/>
    </source>
</evidence>
<evidence type="ECO:0000313" key="18">
    <source>
        <dbReference type="EMBL" id="KAK1749388.1"/>
    </source>
</evidence>
<keyword evidence="13" id="KW-0865">Zymogen</keyword>
<evidence type="ECO:0000256" key="15">
    <source>
        <dbReference type="PROSITE-ProRule" id="PRU01032"/>
    </source>
</evidence>